<proteinExistence type="inferred from homology"/>
<sequence>MEEHLSNQISQDSQTDLNVLTAQLKIYNNTNQVLTKTKDLEKNKYYLDFPEKIDAHSEVKLCLKNEVKYKKIDISVYYQNEYGTVELKIYKTSNLFESRVSVIVKNDLIGDVILLKNTKFELDTKVLIAESLVSVNMRNVYHFLNELKEHINRDQIEMGGGNLFDMISYAKACQIFNTRLQLRPFAIIYCISTEEVQRVYKGAMSNNLAIRVRSGGHDHEGECSGTDTILIDLSRMNMVEVDKKSGVATIGPGNRFERLTTLLAEQQVMIPHGTCATVGIAGFTFGGGWGPWTRSKGMCCERLVGATIVLGDGSIKELSEDGDLQARELLWALKGGGGFSYGIVTELKLQTFELPSELIRFEIEWNKYETDFDTERLKIVRKNRVPTIQFLKEWEDVINANRNLESNANYLNLNKKLIGTNLKISAIPAIENFDANTVVHNCVMYGYWEGSASDLSKFIEKSFKNPQTYDFIITDIAGKQAGKAYGANMMSNWDRESFHTIKQLLKGEVQGKLSKSRPISPDLENPAPHKITSCLVDTQGLGPKGHEALLRSLTSPLILDGNREMGLFTYITLGAISGIFYQDETKELESAFPYKNKQYTIQYQTWWNESLERKEEGKNNFVYDRINQALDWMQVCRDFNIPNTSGAFISFKDSSIPTEVYFDTSYERLKEIKKKYSRDSLNHFRTRKTII</sequence>
<dbReference type="Gene3D" id="3.30.465.10">
    <property type="match status" value="2"/>
</dbReference>
<dbReference type="EMBL" id="JAJJMN010000002">
    <property type="protein sequence ID" value="MCC9020510.1"/>
    <property type="molecule type" value="Genomic_DNA"/>
</dbReference>
<dbReference type="InterPro" id="IPR016169">
    <property type="entry name" value="FAD-bd_PCMH_sub2"/>
</dbReference>
<dbReference type="RefSeq" id="WP_083342442.1">
    <property type="nucleotide sequence ID" value="NZ_JAJJMN010000002.1"/>
</dbReference>
<dbReference type="Proteomes" id="UP001430700">
    <property type="component" value="Unassembled WGS sequence"/>
</dbReference>
<dbReference type="Gene3D" id="3.40.462.20">
    <property type="match status" value="1"/>
</dbReference>
<feature type="domain" description="FAD-binding PCMH-type" evidence="6">
    <location>
        <begin position="180"/>
        <end position="354"/>
    </location>
</feature>
<protein>
    <submittedName>
        <fullName evidence="7">FAD-dependent oxidoreductase</fullName>
    </submittedName>
</protein>
<dbReference type="InterPro" id="IPR006094">
    <property type="entry name" value="Oxid_FAD_bind_N"/>
</dbReference>
<dbReference type="PANTHER" id="PTHR42973:SF39">
    <property type="entry name" value="FAD-BINDING PCMH-TYPE DOMAIN-CONTAINING PROTEIN"/>
    <property type="match status" value="1"/>
</dbReference>
<comment type="similarity">
    <text evidence="2">Belongs to the oxygen-dependent FAD-linked oxidoreductase family.</text>
</comment>
<evidence type="ECO:0000313" key="7">
    <source>
        <dbReference type="EMBL" id="MCC9020510.1"/>
    </source>
</evidence>
<keyword evidence="3" id="KW-0285">Flavoprotein</keyword>
<evidence type="ECO:0000256" key="5">
    <source>
        <dbReference type="ARBA" id="ARBA00023002"/>
    </source>
</evidence>
<dbReference type="Pfam" id="PF01565">
    <property type="entry name" value="FAD_binding_4"/>
    <property type="match status" value="1"/>
</dbReference>
<evidence type="ECO:0000313" key="8">
    <source>
        <dbReference type="Proteomes" id="UP001430700"/>
    </source>
</evidence>
<keyword evidence="8" id="KW-1185">Reference proteome</keyword>
<gene>
    <name evidence="7" type="ORF">LNQ34_22315</name>
</gene>
<keyword evidence="4" id="KW-0274">FAD</keyword>
<reference evidence="7" key="1">
    <citation type="submission" date="2021-11" db="EMBL/GenBank/DDBJ databases">
        <title>Description of novel Flavobacterium species.</title>
        <authorList>
            <person name="Saticioglu I.B."/>
            <person name="Ay H."/>
            <person name="Altun S."/>
            <person name="Duman M."/>
        </authorList>
    </citation>
    <scope>NUCLEOTIDE SEQUENCE</scope>
    <source>
        <strain evidence="7">F-126</strain>
    </source>
</reference>
<evidence type="ECO:0000256" key="4">
    <source>
        <dbReference type="ARBA" id="ARBA00022827"/>
    </source>
</evidence>
<comment type="cofactor">
    <cofactor evidence="1">
        <name>FAD</name>
        <dbReference type="ChEBI" id="CHEBI:57692"/>
    </cofactor>
</comment>
<keyword evidence="5" id="KW-0560">Oxidoreductase</keyword>
<evidence type="ECO:0000256" key="3">
    <source>
        <dbReference type="ARBA" id="ARBA00022630"/>
    </source>
</evidence>
<dbReference type="InterPro" id="IPR050416">
    <property type="entry name" value="FAD-linked_Oxidoreductase"/>
</dbReference>
<evidence type="ECO:0000259" key="6">
    <source>
        <dbReference type="PROSITE" id="PS51387"/>
    </source>
</evidence>
<accession>A0ABS8M6S5</accession>
<dbReference type="PROSITE" id="PS51387">
    <property type="entry name" value="FAD_PCMH"/>
    <property type="match status" value="1"/>
</dbReference>
<organism evidence="7 8">
    <name type="scientific">Flavobacterium lipolyticum</name>
    <dbReference type="NCBI Taxonomy" id="2893754"/>
    <lineage>
        <taxon>Bacteria</taxon>
        <taxon>Pseudomonadati</taxon>
        <taxon>Bacteroidota</taxon>
        <taxon>Flavobacteriia</taxon>
        <taxon>Flavobacteriales</taxon>
        <taxon>Flavobacteriaceae</taxon>
        <taxon>Flavobacterium</taxon>
    </lineage>
</organism>
<evidence type="ECO:0000256" key="2">
    <source>
        <dbReference type="ARBA" id="ARBA00005466"/>
    </source>
</evidence>
<dbReference type="SUPFAM" id="SSF56176">
    <property type="entry name" value="FAD-binding/transporter-associated domain-like"/>
    <property type="match status" value="1"/>
</dbReference>
<comment type="caution">
    <text evidence="7">The sequence shown here is derived from an EMBL/GenBank/DDBJ whole genome shotgun (WGS) entry which is preliminary data.</text>
</comment>
<evidence type="ECO:0000256" key="1">
    <source>
        <dbReference type="ARBA" id="ARBA00001974"/>
    </source>
</evidence>
<dbReference type="PANTHER" id="PTHR42973">
    <property type="entry name" value="BINDING OXIDOREDUCTASE, PUTATIVE (AFU_ORTHOLOGUE AFUA_1G17690)-RELATED"/>
    <property type="match status" value="1"/>
</dbReference>
<name>A0ABS8M6S5_9FLAO</name>
<dbReference type="Pfam" id="PF08031">
    <property type="entry name" value="BBE"/>
    <property type="match status" value="1"/>
</dbReference>
<dbReference type="InterPro" id="IPR012951">
    <property type="entry name" value="BBE"/>
</dbReference>
<dbReference type="InterPro" id="IPR036318">
    <property type="entry name" value="FAD-bd_PCMH-like_sf"/>
</dbReference>
<dbReference type="InterPro" id="IPR016166">
    <property type="entry name" value="FAD-bd_PCMH"/>
</dbReference>